<evidence type="ECO:0000256" key="1">
    <source>
        <dbReference type="SAM" id="MobiDB-lite"/>
    </source>
</evidence>
<dbReference type="EMBL" id="SDPU01000020">
    <property type="protein sequence ID" value="RYU13061.1"/>
    <property type="molecule type" value="Genomic_DNA"/>
</dbReference>
<keyword evidence="2" id="KW-0472">Membrane</keyword>
<keyword evidence="2" id="KW-1133">Transmembrane helix</keyword>
<proteinExistence type="predicted"/>
<comment type="caution">
    <text evidence="4">The sequence shown here is derived from an EMBL/GenBank/DDBJ whole genome shotgun (WGS) entry which is preliminary data.</text>
</comment>
<feature type="transmembrane region" description="Helical" evidence="2">
    <location>
        <begin position="32"/>
        <end position="53"/>
    </location>
</feature>
<dbReference type="Proteomes" id="UP000291189">
    <property type="component" value="Unassembled WGS sequence"/>
</dbReference>
<sequence length="107" mass="11252">MTPAAALVALAAPASAAPSQWDPVEPVSALDFLLVLVIIPGALFLVIFLLSYLGGMMRSESSYQPGLAWRNEPEWFGGPRGGLDKVDEQPTVTAGDAPERGGASGRW</sequence>
<evidence type="ECO:0000256" key="3">
    <source>
        <dbReference type="SAM" id="SignalP"/>
    </source>
</evidence>
<keyword evidence="3" id="KW-0732">Signal</keyword>
<dbReference type="OrthoDB" id="3786531at2"/>
<evidence type="ECO:0000313" key="5">
    <source>
        <dbReference type="Proteomes" id="UP000291189"/>
    </source>
</evidence>
<feature type="chain" id="PRO_5039202966" evidence="3">
    <location>
        <begin position="17"/>
        <end position="107"/>
    </location>
</feature>
<dbReference type="AlphaFoldDB" id="A0A4Q5J5Z0"/>
<organism evidence="4 5">
    <name type="scientific">Nocardioides iriomotensis</name>
    <dbReference type="NCBI Taxonomy" id="715784"/>
    <lineage>
        <taxon>Bacteria</taxon>
        <taxon>Bacillati</taxon>
        <taxon>Actinomycetota</taxon>
        <taxon>Actinomycetes</taxon>
        <taxon>Propionibacteriales</taxon>
        <taxon>Nocardioidaceae</taxon>
        <taxon>Nocardioides</taxon>
    </lineage>
</organism>
<feature type="signal peptide" evidence="3">
    <location>
        <begin position="1"/>
        <end position="16"/>
    </location>
</feature>
<keyword evidence="5" id="KW-1185">Reference proteome</keyword>
<dbReference type="RefSeq" id="WP_129986880.1">
    <property type="nucleotide sequence ID" value="NZ_SDPU01000020.1"/>
</dbReference>
<protein>
    <submittedName>
        <fullName evidence="4">Uncharacterized protein</fullName>
    </submittedName>
</protein>
<accession>A0A4Q5J5Z0</accession>
<evidence type="ECO:0000313" key="4">
    <source>
        <dbReference type="EMBL" id="RYU13061.1"/>
    </source>
</evidence>
<reference evidence="4 5" key="1">
    <citation type="submission" date="2019-01" db="EMBL/GenBank/DDBJ databases">
        <title>Nocardioides guangzhouensis sp. nov., an actinobacterium isolated from soil.</title>
        <authorList>
            <person name="Fu Y."/>
            <person name="Cai Y."/>
            <person name="Lin Z."/>
            <person name="Chen P."/>
        </authorList>
    </citation>
    <scope>NUCLEOTIDE SEQUENCE [LARGE SCALE GENOMIC DNA]</scope>
    <source>
        <strain evidence="4 5">NBRC 105384</strain>
    </source>
</reference>
<evidence type="ECO:0000256" key="2">
    <source>
        <dbReference type="SAM" id="Phobius"/>
    </source>
</evidence>
<feature type="region of interest" description="Disordered" evidence="1">
    <location>
        <begin position="78"/>
        <end position="107"/>
    </location>
</feature>
<keyword evidence="2" id="KW-0812">Transmembrane</keyword>
<name>A0A4Q5J5Z0_9ACTN</name>
<gene>
    <name evidence="4" type="ORF">ETU37_09045</name>
</gene>